<feature type="compositionally biased region" description="Basic and acidic residues" evidence="4">
    <location>
        <begin position="92"/>
        <end position="121"/>
    </location>
</feature>
<reference evidence="7 8" key="1">
    <citation type="submission" date="2025-04" db="UniProtKB">
        <authorList>
            <consortium name="RefSeq"/>
        </authorList>
    </citation>
    <scope>IDENTIFICATION</scope>
    <source>
        <tissue evidence="7 8">Skeletal muscle</tissue>
    </source>
</reference>
<evidence type="ECO:0000259" key="5">
    <source>
        <dbReference type="PROSITE" id="PS50021"/>
    </source>
</evidence>
<keyword evidence="2" id="KW-0175">Coiled coil</keyword>
<feature type="domain" description="Calponin-homology (CH)" evidence="5">
    <location>
        <begin position="301"/>
        <end position="407"/>
    </location>
</feature>
<dbReference type="RefSeq" id="XP_013912422.1">
    <property type="nucleotide sequence ID" value="XM_014056947.1"/>
</dbReference>
<sequence>MEAGDTKEQEKNQQINGLQQKSEMTQNALEGESEAGKAETGEKETKENRKFAEETGKEVDDANEAEKAKMAAENEVHGEKEAGETESAGLEAKQKEESTEEASKSEKGAASKTSQKEKTIKDSSQPESEGVSETKDDASGKPEDLQKEEGEKADVLKKNAKEEGQTGSTSDEPLSPEPEEEEEEFWPEFPPHSPEASPQSPTELKGLETGGITPPATTPEAAPTEITSPEAVLKGEKEPPSAAPEEAAAAKEKKKRPAFNQREITRPRMPPRGQSRKAIVEKFGGAATGPAPNIKRTGGTNTVKTMLLEWCRAMTRGYEHVDIQNFSTSWKSGMAFCALIHKFFPDAFDYANLDPANRKENFTLAFSTAEKYADCAQLLEVEDMVRMSVPDNKCIYTYVQELYRSLVEKGLVKTKKK</sequence>
<protein>
    <submittedName>
        <fullName evidence="7 8">Smoothelin-like protein 1</fullName>
    </submittedName>
</protein>
<dbReference type="SMART" id="SM00033">
    <property type="entry name" value="CH"/>
    <property type="match status" value="1"/>
</dbReference>
<evidence type="ECO:0000313" key="8">
    <source>
        <dbReference type="RefSeq" id="XP_013912424.1"/>
    </source>
</evidence>
<feature type="compositionally biased region" description="Polar residues" evidence="4">
    <location>
        <begin position="12"/>
        <end position="28"/>
    </location>
</feature>
<organism evidence="6 8">
    <name type="scientific">Thamnophis sirtalis</name>
    <dbReference type="NCBI Taxonomy" id="35019"/>
    <lineage>
        <taxon>Eukaryota</taxon>
        <taxon>Metazoa</taxon>
        <taxon>Chordata</taxon>
        <taxon>Craniata</taxon>
        <taxon>Vertebrata</taxon>
        <taxon>Euteleostomi</taxon>
        <taxon>Lepidosauria</taxon>
        <taxon>Squamata</taxon>
        <taxon>Bifurcata</taxon>
        <taxon>Unidentata</taxon>
        <taxon>Episquamata</taxon>
        <taxon>Toxicofera</taxon>
        <taxon>Serpentes</taxon>
        <taxon>Colubroidea</taxon>
        <taxon>Colubridae</taxon>
        <taxon>Natricinae</taxon>
        <taxon>Thamnophis</taxon>
    </lineage>
</organism>
<comment type="similarity">
    <text evidence="3">Belongs to the smoothelin family.</text>
</comment>
<dbReference type="PANTHER" id="PTHR23167">
    <property type="entry name" value="CALPONIN HOMOLOGY DOMAIN-CONTAINING PROTEIN DDB_G0272472-RELATED"/>
    <property type="match status" value="1"/>
</dbReference>
<dbReference type="OrthoDB" id="21607at2759"/>
<evidence type="ECO:0000256" key="4">
    <source>
        <dbReference type="SAM" id="MobiDB-lite"/>
    </source>
</evidence>
<dbReference type="Pfam" id="PF00307">
    <property type="entry name" value="CH"/>
    <property type="match status" value="1"/>
</dbReference>
<dbReference type="AlphaFoldDB" id="A0A6I9XA01"/>
<evidence type="ECO:0000256" key="2">
    <source>
        <dbReference type="ARBA" id="ARBA00023054"/>
    </source>
</evidence>
<dbReference type="KEGG" id="tsr:106541478"/>
<dbReference type="PANTHER" id="PTHR23167:SF45">
    <property type="entry name" value="SMOOTHELIN-LIKE PROTEIN 1"/>
    <property type="match status" value="1"/>
</dbReference>
<dbReference type="SUPFAM" id="SSF47576">
    <property type="entry name" value="Calponin-homology domain, CH-domain"/>
    <property type="match status" value="1"/>
</dbReference>
<dbReference type="Proteomes" id="UP000504617">
    <property type="component" value="Unplaced"/>
</dbReference>
<dbReference type="FunFam" id="1.10.418.10:FF:000009">
    <property type="entry name" value="smoothelin isoform X2"/>
    <property type="match status" value="1"/>
</dbReference>
<dbReference type="InterPro" id="IPR050540">
    <property type="entry name" value="F-actin_Monoox_Mical"/>
</dbReference>
<dbReference type="InterPro" id="IPR036872">
    <property type="entry name" value="CH_dom_sf"/>
</dbReference>
<feature type="compositionally biased region" description="Basic and acidic residues" evidence="4">
    <location>
        <begin position="1"/>
        <end position="11"/>
    </location>
</feature>
<evidence type="ECO:0000313" key="6">
    <source>
        <dbReference type="Proteomes" id="UP000504617"/>
    </source>
</evidence>
<feature type="compositionally biased region" description="Acidic residues" evidence="4">
    <location>
        <begin position="177"/>
        <end position="186"/>
    </location>
</feature>
<dbReference type="PROSITE" id="PS50021">
    <property type="entry name" value="CH"/>
    <property type="match status" value="1"/>
</dbReference>
<dbReference type="GeneID" id="106541478"/>
<accession>A0A6I9XA01</accession>
<name>A0A6I9XA01_9SAUR</name>
<proteinExistence type="inferred from homology"/>
<dbReference type="CTD" id="219537"/>
<evidence type="ECO:0000256" key="1">
    <source>
        <dbReference type="ARBA" id="ARBA00022553"/>
    </source>
</evidence>
<evidence type="ECO:0000256" key="3">
    <source>
        <dbReference type="ARBA" id="ARBA00061655"/>
    </source>
</evidence>
<feature type="region of interest" description="Disordered" evidence="4">
    <location>
        <begin position="1"/>
        <end position="274"/>
    </location>
</feature>
<feature type="compositionally biased region" description="Basic and acidic residues" evidence="4">
    <location>
        <begin position="34"/>
        <end position="83"/>
    </location>
</feature>
<keyword evidence="1" id="KW-0597">Phosphoprotein</keyword>
<evidence type="ECO:0000313" key="7">
    <source>
        <dbReference type="RefSeq" id="XP_013912422.1"/>
    </source>
</evidence>
<feature type="compositionally biased region" description="Basic and acidic residues" evidence="4">
    <location>
        <begin position="132"/>
        <end position="164"/>
    </location>
</feature>
<dbReference type="Gene3D" id="1.10.418.10">
    <property type="entry name" value="Calponin-like domain"/>
    <property type="match status" value="1"/>
</dbReference>
<gene>
    <name evidence="7 8" type="primary">SMTNL1</name>
</gene>
<dbReference type="RefSeq" id="XP_013912424.1">
    <property type="nucleotide sequence ID" value="XM_014056949.1"/>
</dbReference>
<dbReference type="InterPro" id="IPR001715">
    <property type="entry name" value="CH_dom"/>
</dbReference>
<keyword evidence="6" id="KW-1185">Reference proteome</keyword>
<feature type="compositionally biased region" description="Low complexity" evidence="4">
    <location>
        <begin position="210"/>
        <end position="231"/>
    </location>
</feature>